<sequence length="340" mass="36373">MDAVTIDYAVARSAGRAALRPGPELSRAEASEVVDGLRSAARASVAHVAEVTGLTSPPSQDDMLVVDRATWLDANLEMVESLLAAAGASGAEGLRGRLAGLGNGVQVGGALGLLSGRILGQFVPFGRQRLLLVAPNIAAMERRLGVDGADFRLWVCLHEQTHRLQFVQAPWLGEYLVRQLAHLLDEPEDSSATPSRPSSAIEALLTPAQRIVFNQMTAVMSLLEGYADVMMDRVGTDVVPTVALIRERFNAHRQRRGLVKVVNKLMGLDLKLAQYRDGAVFCRAVIERVGVAGLNAVYESSGMLPTLDEIHAPDVWLARAFPTVEVGAGDVSRPEGNSSP</sequence>
<name>A0A4Q9KP44_PROTD</name>
<dbReference type="InterPro" id="IPR018766">
    <property type="entry name" value="Zinicin_2"/>
</dbReference>
<accession>A0A4Q9KP44</accession>
<dbReference type="Gene3D" id="1.20.150.30">
    <property type="entry name" value="Zincin-like metallopeptidase, N-terminal domain"/>
    <property type="match status" value="1"/>
</dbReference>
<dbReference type="Proteomes" id="UP000291933">
    <property type="component" value="Unassembled WGS sequence"/>
</dbReference>
<dbReference type="NCBIfam" id="TIGR03624">
    <property type="entry name" value="putative hydrolase"/>
    <property type="match status" value="1"/>
</dbReference>
<organism evidence="1 2">
    <name type="scientific">Propioniciclava tarda</name>
    <dbReference type="NCBI Taxonomy" id="433330"/>
    <lineage>
        <taxon>Bacteria</taxon>
        <taxon>Bacillati</taxon>
        <taxon>Actinomycetota</taxon>
        <taxon>Actinomycetes</taxon>
        <taxon>Propionibacteriales</taxon>
        <taxon>Propionibacteriaceae</taxon>
        <taxon>Propioniciclava</taxon>
    </lineage>
</organism>
<protein>
    <recommendedName>
        <fullName evidence="3">Coenzyme F420 biosynthesis-associated protein</fullName>
    </recommendedName>
</protein>
<evidence type="ECO:0000313" key="1">
    <source>
        <dbReference type="EMBL" id="TBT96353.1"/>
    </source>
</evidence>
<evidence type="ECO:0008006" key="3">
    <source>
        <dbReference type="Google" id="ProtNLM"/>
    </source>
</evidence>
<dbReference type="InterPro" id="IPR042271">
    <property type="entry name" value="Zinicin_2_N"/>
</dbReference>
<dbReference type="SUPFAM" id="SSF55486">
    <property type="entry name" value="Metalloproteases ('zincins'), catalytic domain"/>
    <property type="match status" value="1"/>
</dbReference>
<reference evidence="1 2" key="1">
    <citation type="submission" date="2019-01" db="EMBL/GenBank/DDBJ databases">
        <title>Lactibacter flavus gen. nov., sp. nov., a novel bacterium of the family Propionibacteriaceae isolated from raw milk and dairy products.</title>
        <authorList>
            <person name="Huptas C."/>
            <person name="Wenning M."/>
            <person name="Breitenwieser F."/>
            <person name="Doll E."/>
            <person name="Von Neubeck M."/>
            <person name="Busse H.-J."/>
            <person name="Scherer S."/>
        </authorList>
    </citation>
    <scope>NUCLEOTIDE SEQUENCE [LARGE SCALE GENOMIC DNA]</scope>
    <source>
        <strain evidence="1 2">DSM 22130</strain>
    </source>
</reference>
<dbReference type="PANTHER" id="PTHR39420">
    <property type="match status" value="1"/>
</dbReference>
<keyword evidence="2" id="KW-1185">Reference proteome</keyword>
<dbReference type="EMBL" id="SDMR01000001">
    <property type="protein sequence ID" value="TBT96353.1"/>
    <property type="molecule type" value="Genomic_DNA"/>
</dbReference>
<comment type="caution">
    <text evidence="1">The sequence shown here is derived from an EMBL/GenBank/DDBJ whole genome shotgun (WGS) entry which is preliminary data.</text>
</comment>
<dbReference type="InterPro" id="IPR022454">
    <property type="entry name" value="CHP03883_F420-assoc"/>
</dbReference>
<dbReference type="OrthoDB" id="142939at2"/>
<dbReference type="Pfam" id="PF10103">
    <property type="entry name" value="Zincin_2"/>
    <property type="match status" value="1"/>
</dbReference>
<dbReference type="AlphaFoldDB" id="A0A4Q9KP44"/>
<proteinExistence type="predicted"/>
<dbReference type="RefSeq" id="WP_131170765.1">
    <property type="nucleotide sequence ID" value="NZ_FXTL01000001.1"/>
</dbReference>
<dbReference type="NCBIfam" id="TIGR03883">
    <property type="entry name" value="DUF2342_F420"/>
    <property type="match status" value="1"/>
</dbReference>
<dbReference type="PANTHER" id="PTHR39420:SF1">
    <property type="entry name" value="HYDROLASE"/>
    <property type="match status" value="1"/>
</dbReference>
<evidence type="ECO:0000313" key="2">
    <source>
        <dbReference type="Proteomes" id="UP000291933"/>
    </source>
</evidence>
<gene>
    <name evidence="1" type="ORF">ET996_01455</name>
</gene>